<dbReference type="AlphaFoldDB" id="A0A3B4TNS5"/>
<dbReference type="CDD" id="cd11657">
    <property type="entry name" value="TIN2_N"/>
    <property type="match status" value="1"/>
</dbReference>
<feature type="domain" description="C2H2-type" evidence="13">
    <location>
        <begin position="727"/>
        <end position="754"/>
    </location>
</feature>
<evidence type="ECO:0000259" key="13">
    <source>
        <dbReference type="PROSITE" id="PS50157"/>
    </source>
</evidence>
<dbReference type="InterPro" id="IPR029400">
    <property type="entry name" value="TINF2_N"/>
</dbReference>
<accession>A0A3B4TNS5</accession>
<feature type="domain" description="C2H2-type" evidence="13">
    <location>
        <begin position="615"/>
        <end position="642"/>
    </location>
</feature>
<dbReference type="GO" id="GO:0008270">
    <property type="term" value="F:zinc ion binding"/>
    <property type="evidence" value="ECO:0007669"/>
    <property type="project" value="UniProtKB-KW"/>
</dbReference>
<keyword evidence="4" id="KW-0677">Repeat</keyword>
<evidence type="ECO:0000259" key="14">
    <source>
        <dbReference type="PROSITE" id="PS51029"/>
    </source>
</evidence>
<evidence type="ECO:0000256" key="12">
    <source>
        <dbReference type="SAM" id="MobiDB-lite"/>
    </source>
</evidence>
<dbReference type="GO" id="GO:0005634">
    <property type="term" value="C:nucleus"/>
    <property type="evidence" value="ECO:0007669"/>
    <property type="project" value="UniProtKB-SubCell"/>
</dbReference>
<reference evidence="15" key="1">
    <citation type="submission" date="2025-08" db="UniProtKB">
        <authorList>
            <consortium name="Ensembl"/>
        </authorList>
    </citation>
    <scope>IDENTIFICATION</scope>
</reference>
<dbReference type="GO" id="GO:0000981">
    <property type="term" value="F:DNA-binding transcription factor activity, RNA polymerase II-specific"/>
    <property type="evidence" value="ECO:0007669"/>
    <property type="project" value="TreeGrafter"/>
</dbReference>
<keyword evidence="3" id="KW-0479">Metal-binding</keyword>
<keyword evidence="7" id="KW-0805">Transcription regulation</keyword>
<dbReference type="PROSITE" id="PS00028">
    <property type="entry name" value="ZINC_FINGER_C2H2_1"/>
    <property type="match status" value="9"/>
</dbReference>
<dbReference type="Ensembl" id="ENSSDUT00000008033.1">
    <property type="protein sequence ID" value="ENSSDUP00000007889.1"/>
    <property type="gene ID" value="ENSSDUG00000005788.1"/>
</dbReference>
<feature type="domain" description="C2H2-type" evidence="13">
    <location>
        <begin position="587"/>
        <end position="614"/>
    </location>
</feature>
<evidence type="ECO:0000256" key="3">
    <source>
        <dbReference type="ARBA" id="ARBA00022723"/>
    </source>
</evidence>
<dbReference type="FunFam" id="3.30.160.60:FF:000110">
    <property type="entry name" value="Zinc finger protein-like"/>
    <property type="match status" value="1"/>
</dbReference>
<evidence type="ECO:0000256" key="10">
    <source>
        <dbReference type="ARBA" id="ARBA00023242"/>
    </source>
</evidence>
<evidence type="ECO:0000256" key="2">
    <source>
        <dbReference type="ARBA" id="ARBA00006991"/>
    </source>
</evidence>
<dbReference type="PANTHER" id="PTHR24394:SF48">
    <property type="entry name" value="ZINC FINGER PROTEIN 771"/>
    <property type="match status" value="1"/>
</dbReference>
<evidence type="ECO:0000256" key="4">
    <source>
        <dbReference type="ARBA" id="ARBA00022737"/>
    </source>
</evidence>
<dbReference type="PANTHER" id="PTHR24394">
    <property type="entry name" value="ZINC FINGER PROTEIN"/>
    <property type="match status" value="1"/>
</dbReference>
<dbReference type="FunFam" id="3.30.160.60:FF:000202">
    <property type="entry name" value="Zinc finger protein 574"/>
    <property type="match status" value="1"/>
</dbReference>
<dbReference type="Gene3D" id="3.30.160.60">
    <property type="entry name" value="Classic Zinc Finger"/>
    <property type="match status" value="8"/>
</dbReference>
<name>A0A3B4TNS5_SERDU</name>
<comment type="subcellular location">
    <subcellularLocation>
        <location evidence="1">Nucleus</location>
    </subcellularLocation>
</comment>
<feature type="domain" description="C2H2-type" evidence="13">
    <location>
        <begin position="755"/>
        <end position="780"/>
    </location>
</feature>
<dbReference type="RefSeq" id="XP_022605322.1">
    <property type="nucleotide sequence ID" value="XM_022749601.1"/>
</dbReference>
<evidence type="ECO:0000313" key="15">
    <source>
        <dbReference type="Ensembl" id="ENSSDUP00000007889.1"/>
    </source>
</evidence>
<dbReference type="FunFam" id="3.30.160.60:FF:000671">
    <property type="entry name" value="Zinc finger protein 26"/>
    <property type="match status" value="1"/>
</dbReference>
<dbReference type="Pfam" id="PF10545">
    <property type="entry name" value="MADF_DNA_bdg"/>
    <property type="match status" value="1"/>
</dbReference>
<sequence length="780" mass="89631">MDSCFEERLCEEIRRYPQLYDSSLKQYRDNQITLNSWREIAHTLGRDEIACRQKWKYLRDRYVKAKRKLKGRSGDKSGSAHLPPIVSMLDWLSGFIKHRATESNFPGDEVRMRGTPDRRGLINRTACASERPEKSLQLSVHAENPHLPLSSLRLLVPPLRLMSACMWQVAQERNVDQYDKLAEFMTLVTEMVPELLNYKQRTQLILGLRARLILDLLKRMDEVGCKAIQDHLNSFQKWTTNCMHEEDQDGEVEISKSAFVELVTTLLGDQSQKDIFFKEVFQLQYGVRFDTALQILIWEFFYRLEEFLPVPSFSQVFSMFDISSSDDQLEQFVSDHEDLRRILQHQQERQKLTKSEFTFTSDTILSTLKSKQTSVAPEDHIDQEIHWGGVDCKQDAEKPQGRGQIKLEEETLQEINRCSVEDMCEDDEETYESSTETNPNSQPHEFGLSPLSSSPCSDGADATDDRETAGEVAFQSPRCTENSVEEVKQLLDLSRKKEPSEENTVQSSTGGRPDGSRPLSKNSIRGNKNTCLECGKTFSSCSALKNHRFVHTSARPFKCTHCHNTYKSRKDLNQHVLNHSKPKVLSFACNFCEKRFSSQGLLTVHLRHHTGERPFACSYCDKRFLTKSVLKSHARIHTGERPYACTLCDKNFTQLYPRTVHLRMHMKEKPYLCSTCGMSFCSSGALLVHSRSHTGERPYRCEACGKAFATAAQLTLHRRSHTGERPYSCSQCDKSFHSCSGLKKHMRTHTGEKPHKCLTCHKTFSQKSNMKIHLKVHKNI</sequence>
<feature type="domain" description="C2H2-type" evidence="13">
    <location>
        <begin position="557"/>
        <end position="584"/>
    </location>
</feature>
<dbReference type="GO" id="GO:0003690">
    <property type="term" value="F:double-stranded DNA binding"/>
    <property type="evidence" value="ECO:0007669"/>
    <property type="project" value="UniProtKB-ARBA"/>
</dbReference>
<feature type="region of interest" description="Disordered" evidence="12">
    <location>
        <begin position="424"/>
        <end position="480"/>
    </location>
</feature>
<keyword evidence="6" id="KW-0862">Zinc</keyword>
<evidence type="ECO:0000256" key="9">
    <source>
        <dbReference type="ARBA" id="ARBA00023163"/>
    </source>
</evidence>
<dbReference type="SMART" id="SM00355">
    <property type="entry name" value="ZnF_C2H2"/>
    <property type="match status" value="9"/>
</dbReference>
<comment type="similarity">
    <text evidence="2">Belongs to the krueppel C2H2-type zinc-finger protein family.</text>
</comment>
<dbReference type="SMART" id="SM00595">
    <property type="entry name" value="MADF"/>
    <property type="match status" value="1"/>
</dbReference>
<dbReference type="InterPro" id="IPR036236">
    <property type="entry name" value="Znf_C2H2_sf"/>
</dbReference>
<dbReference type="PROSITE" id="PS51029">
    <property type="entry name" value="MADF"/>
    <property type="match status" value="1"/>
</dbReference>
<dbReference type="FunFam" id="3.30.160.60:FF:001485">
    <property type="entry name" value="Krueppel-related zinc finger protein"/>
    <property type="match status" value="1"/>
</dbReference>
<feature type="domain" description="C2H2-type" evidence="13">
    <location>
        <begin position="643"/>
        <end position="670"/>
    </location>
</feature>
<evidence type="ECO:0000256" key="6">
    <source>
        <dbReference type="ARBA" id="ARBA00022833"/>
    </source>
</evidence>
<dbReference type="GeneTree" id="ENSGT00940000157046"/>
<feature type="domain" description="C2H2-type" evidence="13">
    <location>
        <begin position="699"/>
        <end position="726"/>
    </location>
</feature>
<dbReference type="OMA" id="PVQYSTR"/>
<keyword evidence="9" id="KW-0804">Transcription</keyword>
<evidence type="ECO:0000256" key="7">
    <source>
        <dbReference type="ARBA" id="ARBA00023015"/>
    </source>
</evidence>
<dbReference type="Pfam" id="PF14973">
    <property type="entry name" value="TINF2_N"/>
    <property type="match status" value="1"/>
</dbReference>
<evidence type="ECO:0000256" key="11">
    <source>
        <dbReference type="PROSITE-ProRule" id="PRU00042"/>
    </source>
</evidence>
<dbReference type="InterPro" id="IPR006578">
    <property type="entry name" value="MADF-dom"/>
</dbReference>
<keyword evidence="16" id="KW-1185">Reference proteome</keyword>
<dbReference type="KEGG" id="sdu:111224903"/>
<organism evidence="15 16">
    <name type="scientific">Seriola dumerili</name>
    <name type="common">Greater amberjack</name>
    <name type="synonym">Caranx dumerili</name>
    <dbReference type="NCBI Taxonomy" id="41447"/>
    <lineage>
        <taxon>Eukaryota</taxon>
        <taxon>Metazoa</taxon>
        <taxon>Chordata</taxon>
        <taxon>Craniata</taxon>
        <taxon>Vertebrata</taxon>
        <taxon>Euteleostomi</taxon>
        <taxon>Actinopterygii</taxon>
        <taxon>Neopterygii</taxon>
        <taxon>Teleostei</taxon>
        <taxon>Neoteleostei</taxon>
        <taxon>Acanthomorphata</taxon>
        <taxon>Carangaria</taxon>
        <taxon>Carangiformes</taxon>
        <taxon>Carangidae</taxon>
        <taxon>Seriola</taxon>
    </lineage>
</organism>
<dbReference type="PROSITE" id="PS50157">
    <property type="entry name" value="ZINC_FINGER_C2H2_2"/>
    <property type="match status" value="9"/>
</dbReference>
<dbReference type="SUPFAM" id="SSF57667">
    <property type="entry name" value="beta-beta-alpha zinc fingers"/>
    <property type="match status" value="5"/>
</dbReference>
<evidence type="ECO:0000256" key="1">
    <source>
        <dbReference type="ARBA" id="ARBA00004123"/>
    </source>
</evidence>
<reference evidence="15" key="2">
    <citation type="submission" date="2025-09" db="UniProtKB">
        <authorList>
            <consortium name="Ensembl"/>
        </authorList>
    </citation>
    <scope>IDENTIFICATION</scope>
</reference>
<feature type="domain" description="MADF" evidence="14">
    <location>
        <begin position="8"/>
        <end position="97"/>
    </location>
</feature>
<evidence type="ECO:0000313" key="16">
    <source>
        <dbReference type="Proteomes" id="UP000261420"/>
    </source>
</evidence>
<keyword evidence="10" id="KW-0539">Nucleus</keyword>
<keyword evidence="5 11" id="KW-0863">Zinc-finger</keyword>
<feature type="region of interest" description="Disordered" evidence="12">
    <location>
        <begin position="492"/>
        <end position="524"/>
    </location>
</feature>
<dbReference type="FunFam" id="3.30.160.60:FF:001370">
    <property type="entry name" value="Zinc finger protein"/>
    <property type="match status" value="1"/>
</dbReference>
<evidence type="ECO:0000256" key="5">
    <source>
        <dbReference type="ARBA" id="ARBA00022771"/>
    </source>
</evidence>
<dbReference type="GeneID" id="111224903"/>
<evidence type="ECO:0000256" key="8">
    <source>
        <dbReference type="ARBA" id="ARBA00023125"/>
    </source>
</evidence>
<protein>
    <submittedName>
        <fullName evidence="15">Zinc finger protein 676-like</fullName>
    </submittedName>
</protein>
<dbReference type="InterPro" id="IPR013087">
    <property type="entry name" value="Znf_C2H2_type"/>
</dbReference>
<feature type="domain" description="C2H2-type" evidence="13">
    <location>
        <begin position="529"/>
        <end position="556"/>
    </location>
</feature>
<proteinExistence type="inferred from homology"/>
<dbReference type="Proteomes" id="UP000261420">
    <property type="component" value="Unplaced"/>
</dbReference>
<feature type="domain" description="C2H2-type" evidence="13">
    <location>
        <begin position="671"/>
        <end position="698"/>
    </location>
</feature>
<dbReference type="FunFam" id="3.30.160.60:FF:001119">
    <property type="entry name" value="zinc finger protein 408"/>
    <property type="match status" value="1"/>
</dbReference>
<keyword evidence="8" id="KW-0238">DNA-binding</keyword>
<dbReference type="Pfam" id="PF00096">
    <property type="entry name" value="zf-C2H2"/>
    <property type="match status" value="7"/>
</dbReference>